<sequence>MGGFLIFATIEPSRRRCHGGVLLPHAYTPTSRTQHYRHFTFHPILVFTSVALLRRPVGRPLKATMTDPALLLRPYHVNAPGTTTAAKSRIELARMDTRERTPF</sequence>
<keyword evidence="2" id="KW-1185">Reference proteome</keyword>
<name>A0ACC3ZLK8_COLTU</name>
<evidence type="ECO:0000313" key="2">
    <source>
        <dbReference type="Proteomes" id="UP000805649"/>
    </source>
</evidence>
<protein>
    <submittedName>
        <fullName evidence="1">Uncharacterized protein</fullName>
    </submittedName>
</protein>
<gene>
    <name evidence="1" type="ORF">CTRU02_202895</name>
</gene>
<evidence type="ECO:0000313" key="1">
    <source>
        <dbReference type="EMBL" id="KAL0945008.1"/>
    </source>
</evidence>
<dbReference type="Proteomes" id="UP000805649">
    <property type="component" value="Unassembled WGS sequence"/>
</dbReference>
<accession>A0ACC3ZLK8</accession>
<organism evidence="1 2">
    <name type="scientific">Colletotrichum truncatum</name>
    <name type="common">Anthracnose fungus</name>
    <name type="synonym">Colletotrichum capsici</name>
    <dbReference type="NCBI Taxonomy" id="5467"/>
    <lineage>
        <taxon>Eukaryota</taxon>
        <taxon>Fungi</taxon>
        <taxon>Dikarya</taxon>
        <taxon>Ascomycota</taxon>
        <taxon>Pezizomycotina</taxon>
        <taxon>Sordariomycetes</taxon>
        <taxon>Hypocreomycetidae</taxon>
        <taxon>Glomerellales</taxon>
        <taxon>Glomerellaceae</taxon>
        <taxon>Colletotrichum</taxon>
        <taxon>Colletotrichum truncatum species complex</taxon>
    </lineage>
</organism>
<reference evidence="1 2" key="1">
    <citation type="journal article" date="2020" name="Phytopathology">
        <title>Genome Sequence Resources of Colletotrichum truncatum, C. plurivorum, C. musicola, and C. sojae: Four Species Pathogenic to Soybean (Glycine max).</title>
        <authorList>
            <person name="Rogerio F."/>
            <person name="Boufleur T.R."/>
            <person name="Ciampi-Guillardi M."/>
            <person name="Sukno S.A."/>
            <person name="Thon M.R."/>
            <person name="Massola Junior N.S."/>
            <person name="Baroncelli R."/>
        </authorList>
    </citation>
    <scope>NUCLEOTIDE SEQUENCE [LARGE SCALE GENOMIC DNA]</scope>
    <source>
        <strain evidence="1 2">CMES1059</strain>
    </source>
</reference>
<dbReference type="EMBL" id="VUJX02000001">
    <property type="protein sequence ID" value="KAL0945008.1"/>
    <property type="molecule type" value="Genomic_DNA"/>
</dbReference>
<proteinExistence type="predicted"/>
<comment type="caution">
    <text evidence="1">The sequence shown here is derived from an EMBL/GenBank/DDBJ whole genome shotgun (WGS) entry which is preliminary data.</text>
</comment>